<accession>A0A388KWX5</accession>
<evidence type="ECO:0000256" key="3">
    <source>
        <dbReference type="SAM" id="MobiDB-lite"/>
    </source>
</evidence>
<dbReference type="GO" id="GO:0071013">
    <property type="term" value="C:catalytic step 2 spliceosome"/>
    <property type="evidence" value="ECO:0007669"/>
    <property type="project" value="TreeGrafter"/>
</dbReference>
<feature type="domain" description="PPIase cyclophilin-type" evidence="4">
    <location>
        <begin position="1"/>
        <end position="93"/>
    </location>
</feature>
<proteinExistence type="predicted"/>
<dbReference type="STRING" id="69332.A0A388KWX5"/>
<protein>
    <recommendedName>
        <fullName evidence="4">PPIase cyclophilin-type domain-containing protein</fullName>
    </recommendedName>
</protein>
<dbReference type="GO" id="GO:0003755">
    <property type="term" value="F:peptidyl-prolyl cis-trans isomerase activity"/>
    <property type="evidence" value="ECO:0007669"/>
    <property type="project" value="InterPro"/>
</dbReference>
<dbReference type="PANTHER" id="PTHR45625">
    <property type="entry name" value="PEPTIDYL-PROLYL CIS-TRANS ISOMERASE-RELATED"/>
    <property type="match status" value="1"/>
</dbReference>
<evidence type="ECO:0000256" key="2">
    <source>
        <dbReference type="ARBA" id="ARBA00023242"/>
    </source>
</evidence>
<feature type="region of interest" description="Disordered" evidence="3">
    <location>
        <begin position="192"/>
        <end position="351"/>
    </location>
</feature>
<gene>
    <name evidence="5" type="ORF">CBR_g18892</name>
</gene>
<dbReference type="PANTHER" id="PTHR45625:SF6">
    <property type="entry name" value="SPLICEOSOME-ASSOCIATED PROTEIN CWC27 HOMOLOG"/>
    <property type="match status" value="1"/>
</dbReference>
<dbReference type="PROSITE" id="PS50072">
    <property type="entry name" value="CSA_PPIASE_2"/>
    <property type="match status" value="1"/>
</dbReference>
<dbReference type="Gene3D" id="2.40.100.10">
    <property type="entry name" value="Cyclophilin-like"/>
    <property type="match status" value="1"/>
</dbReference>
<feature type="compositionally biased region" description="Acidic residues" evidence="3">
    <location>
        <begin position="277"/>
        <end position="289"/>
    </location>
</feature>
<keyword evidence="6" id="KW-1185">Reference proteome</keyword>
<evidence type="ECO:0000256" key="1">
    <source>
        <dbReference type="ARBA" id="ARBA00004123"/>
    </source>
</evidence>
<keyword evidence="2" id="KW-0539">Nucleus</keyword>
<organism evidence="5 6">
    <name type="scientific">Chara braunii</name>
    <name type="common">Braun's stonewort</name>
    <dbReference type="NCBI Taxonomy" id="69332"/>
    <lineage>
        <taxon>Eukaryota</taxon>
        <taxon>Viridiplantae</taxon>
        <taxon>Streptophyta</taxon>
        <taxon>Charophyceae</taxon>
        <taxon>Charales</taxon>
        <taxon>Characeae</taxon>
        <taxon>Chara</taxon>
    </lineage>
</organism>
<dbReference type="OrthoDB" id="442970at2759"/>
<sequence>GESIYGDPFADEVHSRLRFNHRGILACANAGKPNSNNSQFFITLDKCDWLDRKHTIFGKVTGDTIYNLVRLGELETEEDDRPVDPPKIISVEVLWNPFDDIVPREDHIKREKDEEEQLAAEESKRKSKRKGTKNLALLSFGEEAAEEEQEISKVGHKIKSSHDLLDDPRLIKSVELDDDELQRRQDLKLSVRQALKKGQDKNDEAKGGSSWGRVPADTASDSEKDSADDGDGDDADFDARMRRKILEKRKMMEAGRKAGDRKGNKSGTRSKRQVDDVKEETDSDDENEEGSSRSKKKDALVIKKKGMGSVGRAQLASAINKDTELMTKGERVREQVKQRKRSNKGRESEVG</sequence>
<dbReference type="Gramene" id="GBG74482">
    <property type="protein sequence ID" value="GBG74482"/>
    <property type="gene ID" value="CBR_g18892"/>
</dbReference>
<evidence type="ECO:0000313" key="5">
    <source>
        <dbReference type="EMBL" id="GBG74482.1"/>
    </source>
</evidence>
<dbReference type="Proteomes" id="UP000265515">
    <property type="component" value="Unassembled WGS sequence"/>
</dbReference>
<dbReference type="Pfam" id="PF00160">
    <property type="entry name" value="Pro_isomerase"/>
    <property type="match status" value="1"/>
</dbReference>
<feature type="compositionally biased region" description="Basic and acidic residues" evidence="3">
    <location>
        <begin position="248"/>
        <end position="263"/>
    </location>
</feature>
<dbReference type="InterPro" id="IPR029000">
    <property type="entry name" value="Cyclophilin-like_dom_sf"/>
</dbReference>
<dbReference type="InterPro" id="IPR044666">
    <property type="entry name" value="Cyclophilin_A-like"/>
</dbReference>
<feature type="compositionally biased region" description="Basic and acidic residues" evidence="3">
    <location>
        <begin position="321"/>
        <end position="337"/>
    </location>
</feature>
<dbReference type="AlphaFoldDB" id="A0A388KWX5"/>
<evidence type="ECO:0000259" key="4">
    <source>
        <dbReference type="PROSITE" id="PS50072"/>
    </source>
</evidence>
<dbReference type="SUPFAM" id="SSF50891">
    <property type="entry name" value="Cyclophilin-like"/>
    <property type="match status" value="1"/>
</dbReference>
<dbReference type="EMBL" id="BFEA01000204">
    <property type="protein sequence ID" value="GBG74482.1"/>
    <property type="molecule type" value="Genomic_DNA"/>
</dbReference>
<feature type="compositionally biased region" description="Basic and acidic residues" evidence="3">
    <location>
        <begin position="197"/>
        <end position="206"/>
    </location>
</feature>
<name>A0A388KWX5_CHABU</name>
<dbReference type="OMA" id="WYKLLSI"/>
<comment type="caution">
    <text evidence="5">The sequence shown here is derived from an EMBL/GenBank/DDBJ whole genome shotgun (WGS) entry which is preliminary data.</text>
</comment>
<comment type="subcellular location">
    <subcellularLocation>
        <location evidence="1">Nucleus</location>
    </subcellularLocation>
</comment>
<reference evidence="5 6" key="1">
    <citation type="journal article" date="2018" name="Cell">
        <title>The Chara Genome: Secondary Complexity and Implications for Plant Terrestrialization.</title>
        <authorList>
            <person name="Nishiyama T."/>
            <person name="Sakayama H."/>
            <person name="Vries J.D."/>
            <person name="Buschmann H."/>
            <person name="Saint-Marcoux D."/>
            <person name="Ullrich K.K."/>
            <person name="Haas F.B."/>
            <person name="Vanderstraeten L."/>
            <person name="Becker D."/>
            <person name="Lang D."/>
            <person name="Vosolsobe S."/>
            <person name="Rombauts S."/>
            <person name="Wilhelmsson P.K.I."/>
            <person name="Janitza P."/>
            <person name="Kern R."/>
            <person name="Heyl A."/>
            <person name="Rumpler F."/>
            <person name="Villalobos L.I.A.C."/>
            <person name="Clay J.M."/>
            <person name="Skokan R."/>
            <person name="Toyoda A."/>
            <person name="Suzuki Y."/>
            <person name="Kagoshima H."/>
            <person name="Schijlen E."/>
            <person name="Tajeshwar N."/>
            <person name="Catarino B."/>
            <person name="Hetherington A.J."/>
            <person name="Saltykova A."/>
            <person name="Bonnot C."/>
            <person name="Breuninger H."/>
            <person name="Symeonidi A."/>
            <person name="Radhakrishnan G.V."/>
            <person name="Van Nieuwerburgh F."/>
            <person name="Deforce D."/>
            <person name="Chang C."/>
            <person name="Karol K.G."/>
            <person name="Hedrich R."/>
            <person name="Ulvskov P."/>
            <person name="Glockner G."/>
            <person name="Delwiche C.F."/>
            <person name="Petrasek J."/>
            <person name="Van de Peer Y."/>
            <person name="Friml J."/>
            <person name="Beilby M."/>
            <person name="Dolan L."/>
            <person name="Kohara Y."/>
            <person name="Sugano S."/>
            <person name="Fujiyama A."/>
            <person name="Delaux P.-M."/>
            <person name="Quint M."/>
            <person name="TheiBen G."/>
            <person name="Hagemann M."/>
            <person name="Harholt J."/>
            <person name="Dunand C."/>
            <person name="Zachgo S."/>
            <person name="Langdale J."/>
            <person name="Maumus F."/>
            <person name="Straeten D.V.D."/>
            <person name="Gould S.B."/>
            <person name="Rensing S.A."/>
        </authorList>
    </citation>
    <scope>NUCLEOTIDE SEQUENCE [LARGE SCALE GENOMIC DNA]</scope>
    <source>
        <strain evidence="5 6">S276</strain>
    </source>
</reference>
<evidence type="ECO:0000313" key="6">
    <source>
        <dbReference type="Proteomes" id="UP000265515"/>
    </source>
</evidence>
<feature type="non-terminal residue" evidence="5">
    <location>
        <position position="1"/>
    </location>
</feature>
<dbReference type="InterPro" id="IPR002130">
    <property type="entry name" value="Cyclophilin-type_PPIase_dom"/>
</dbReference>